<dbReference type="Proteomes" id="UP001190640">
    <property type="component" value="Chromosome 9"/>
</dbReference>
<keyword evidence="1" id="KW-1015">Disulfide bond</keyword>
<evidence type="ECO:0000259" key="2">
    <source>
        <dbReference type="PROSITE" id="PS50041"/>
    </source>
</evidence>
<sequence>MRRGMDEAGREKNRWVRGTKRLKAVERSLYLVTAKETAGKDGLVQIGARLAFCRPEPIGIVFWVSSNKDAFCEFSVYALFTGGEEIEMGPGAYFSLFFCLLIWMASGNPVETGEESVPGEEQEDLTYLHAEYQLLRNKLCPQKWTSRGFYCYRYFDTPRTFEEAQAECQSHGQHAHLTSIICAADSVFLADLVQKAEQDIWIGLRNVDECNSWAWTDGTPYNPAYTPWEVGQPDLCNVDHVCVRLTHASKYYKWNDDLCHTRYSYICEMPFKYRG</sequence>
<dbReference type="Gene3D" id="3.10.100.10">
    <property type="entry name" value="Mannose-Binding Protein A, subunit A"/>
    <property type="match status" value="1"/>
</dbReference>
<dbReference type="RefSeq" id="XP_054845267.1">
    <property type="nucleotide sequence ID" value="XM_054989292.1"/>
</dbReference>
<protein>
    <submittedName>
        <fullName evidence="4">Lithostathine-1-like isoform X1</fullName>
    </submittedName>
</protein>
<dbReference type="KEGG" id="emc:129336220"/>
<dbReference type="SUPFAM" id="SSF56436">
    <property type="entry name" value="C-type lectin-like"/>
    <property type="match status" value="1"/>
</dbReference>
<dbReference type="PANTHER" id="PTHR22803">
    <property type="entry name" value="MANNOSE, PHOSPHOLIPASE, LECTIN RECEPTOR RELATED"/>
    <property type="match status" value="1"/>
</dbReference>
<evidence type="ECO:0000313" key="3">
    <source>
        <dbReference type="Proteomes" id="UP001190640"/>
    </source>
</evidence>
<evidence type="ECO:0000256" key="1">
    <source>
        <dbReference type="ARBA" id="ARBA00023157"/>
    </source>
</evidence>
<feature type="domain" description="C-type lectin" evidence="2">
    <location>
        <begin position="147"/>
        <end position="268"/>
    </location>
</feature>
<dbReference type="AlphaFoldDB" id="A0AA97LAC4"/>
<dbReference type="InterPro" id="IPR001304">
    <property type="entry name" value="C-type_lectin-like"/>
</dbReference>
<evidence type="ECO:0000313" key="4">
    <source>
        <dbReference type="RefSeq" id="XP_054845267.1"/>
    </source>
</evidence>
<reference evidence="4" key="1">
    <citation type="submission" date="2025-08" db="UniProtKB">
        <authorList>
            <consortium name="RefSeq"/>
        </authorList>
    </citation>
    <scope>IDENTIFICATION</scope>
    <source>
        <tissue evidence="4">Blood</tissue>
    </source>
</reference>
<dbReference type="InterPro" id="IPR016186">
    <property type="entry name" value="C-type_lectin-like/link_sf"/>
</dbReference>
<keyword evidence="3" id="KW-1185">Reference proteome</keyword>
<dbReference type="PROSITE" id="PS50041">
    <property type="entry name" value="C_TYPE_LECTIN_2"/>
    <property type="match status" value="1"/>
</dbReference>
<dbReference type="InterPro" id="IPR016187">
    <property type="entry name" value="CTDL_fold"/>
</dbReference>
<gene>
    <name evidence="4" type="primary">LOC129336220</name>
</gene>
<dbReference type="GeneID" id="129336220"/>
<name>A0AA97LAC4_EUBMA</name>
<accession>A0AA97LAC4</accession>
<dbReference type="InterPro" id="IPR050111">
    <property type="entry name" value="C-type_lectin/snaclec_domain"/>
</dbReference>
<proteinExistence type="predicted"/>
<organism evidence="3 4">
    <name type="scientific">Eublepharis macularius</name>
    <name type="common">Leopard gecko</name>
    <name type="synonym">Cyrtodactylus macularius</name>
    <dbReference type="NCBI Taxonomy" id="481883"/>
    <lineage>
        <taxon>Eukaryota</taxon>
        <taxon>Metazoa</taxon>
        <taxon>Chordata</taxon>
        <taxon>Craniata</taxon>
        <taxon>Vertebrata</taxon>
        <taxon>Euteleostomi</taxon>
        <taxon>Lepidosauria</taxon>
        <taxon>Squamata</taxon>
        <taxon>Bifurcata</taxon>
        <taxon>Gekkota</taxon>
        <taxon>Eublepharidae</taxon>
        <taxon>Eublepharinae</taxon>
        <taxon>Eublepharis</taxon>
    </lineage>
</organism>
<dbReference type="Pfam" id="PF00059">
    <property type="entry name" value="Lectin_C"/>
    <property type="match status" value="1"/>
</dbReference>
<dbReference type="SMART" id="SM00034">
    <property type="entry name" value="CLECT"/>
    <property type="match status" value="1"/>
</dbReference>